<evidence type="ECO:0000256" key="5">
    <source>
        <dbReference type="ARBA" id="ARBA00022691"/>
    </source>
</evidence>
<keyword evidence="2" id="KW-0169">Cobalamin biosynthesis</keyword>
<dbReference type="PANTHER" id="PTHR43182:SF1">
    <property type="entry name" value="COBALT-PRECORRIN-7 C(5)-METHYLTRANSFERASE"/>
    <property type="match status" value="1"/>
</dbReference>
<dbReference type="PANTHER" id="PTHR43182">
    <property type="entry name" value="COBALT-PRECORRIN-6B C(15)-METHYLTRANSFERASE (DECARBOXYLATING)"/>
    <property type="match status" value="1"/>
</dbReference>
<dbReference type="Gene3D" id="3.40.1010.10">
    <property type="entry name" value="Cobalt-precorrin-4 Transmethylase, Domain 1"/>
    <property type="match status" value="1"/>
</dbReference>
<keyword evidence="5" id="KW-0949">S-adenosyl-L-methionine</keyword>
<dbReference type="EC" id="2.1.1.-" evidence="8"/>
<dbReference type="SUPFAM" id="SSF53790">
    <property type="entry name" value="Tetrapyrrole methylase"/>
    <property type="match status" value="1"/>
</dbReference>
<organism evidence="8 9">
    <name type="scientific">[Ruminococcus] torques</name>
    <dbReference type="NCBI Taxonomy" id="33039"/>
    <lineage>
        <taxon>Bacteria</taxon>
        <taxon>Bacillati</taxon>
        <taxon>Bacillota</taxon>
        <taxon>Clostridia</taxon>
        <taxon>Lachnospirales</taxon>
        <taxon>Lachnospiraceae</taxon>
        <taxon>Mediterraneibacter</taxon>
    </lineage>
</organism>
<dbReference type="GO" id="GO:0009236">
    <property type="term" value="P:cobalamin biosynthetic process"/>
    <property type="evidence" value="ECO:0007669"/>
    <property type="project" value="UniProtKB-UniPathway"/>
</dbReference>
<dbReference type="CDD" id="cd02440">
    <property type="entry name" value="AdoMet_MTases"/>
    <property type="match status" value="1"/>
</dbReference>
<dbReference type="SUPFAM" id="SSF53335">
    <property type="entry name" value="S-adenosyl-L-methionine-dependent methyltransferases"/>
    <property type="match status" value="1"/>
</dbReference>
<dbReference type="NCBIfam" id="TIGR02467">
    <property type="entry name" value="CbiE"/>
    <property type="match status" value="1"/>
</dbReference>
<keyword evidence="4 8" id="KW-0808">Transferase</keyword>
<comment type="pathway">
    <text evidence="1">Cofactor biosynthesis; adenosylcobalamin biosynthesis.</text>
</comment>
<gene>
    <name evidence="8" type="primary">cbiT</name>
    <name evidence="8" type="ORF">ERS852502_00430</name>
</gene>
<dbReference type="Gene3D" id="3.40.50.150">
    <property type="entry name" value="Vaccinia Virus protein VP39"/>
    <property type="match status" value="1"/>
</dbReference>
<dbReference type="InterPro" id="IPR014777">
    <property type="entry name" value="4pyrrole_Mease_sub1"/>
</dbReference>
<dbReference type="InterPro" id="IPR014008">
    <property type="entry name" value="Cbl_synth_MTase_CbiT"/>
</dbReference>
<name>A0A174ZGA7_9FIRM</name>
<evidence type="ECO:0000256" key="4">
    <source>
        <dbReference type="ARBA" id="ARBA00022679"/>
    </source>
</evidence>
<dbReference type="EMBL" id="CZBX01000002">
    <property type="protein sequence ID" value="CUQ82170.1"/>
    <property type="molecule type" value="Genomic_DNA"/>
</dbReference>
<keyword evidence="3 8" id="KW-0489">Methyltransferase</keyword>
<feature type="domain" description="Tetrapyrrole methylase" evidence="6">
    <location>
        <begin position="6"/>
        <end position="211"/>
    </location>
</feature>
<evidence type="ECO:0000256" key="1">
    <source>
        <dbReference type="ARBA" id="ARBA00004953"/>
    </source>
</evidence>
<dbReference type="GO" id="GO:0032259">
    <property type="term" value="P:methylation"/>
    <property type="evidence" value="ECO:0007669"/>
    <property type="project" value="UniProtKB-KW"/>
</dbReference>
<dbReference type="InterPro" id="IPR000878">
    <property type="entry name" value="4pyrrol_Mease"/>
</dbReference>
<feature type="domain" description="TRM5/TYW2-like methyltransferase" evidence="7">
    <location>
        <begin position="267"/>
        <end position="313"/>
    </location>
</feature>
<sequence>MESQQIILAGIGMGSGDVITEEVRQLIEEADCLIGAERMITSAQKIRSMNGLSMRQCERNNRNEGVFIKEYRTEEIVSYIKEHKEHSKIGILLSGDTGFYSGAKKLKERLTEVCSDQIKIYPGISSLSYLASKVGVSWEDAKILSLHGKDMNFVQTIHRHSKTFLLLGGKNTGRHFYETLLEYGLGDVQVHVGCQMSYEEEKILSGKLYEMKAEDFEGLCAVLVENPSYCKAAGMHLKDEEFLRGKVPMTKSEVRSVSIAELELTEDAIAYDIGAGTGSVSIEIARAGEQIRVYAIEKNPEGVKLIDQNRKKFRTDGVRIIEGFAPQALEELETPTHAFVGGSSGNLREIVQLLQRKNPDVRIVINAISLETVSEVMGLVDEGVLPDAEILQVSAARSKVLGRYHMMMGQNPVYIISAGGRKPRQV</sequence>
<dbReference type="InterPro" id="IPR056743">
    <property type="entry name" value="TRM5-TYW2-like_MTfase"/>
</dbReference>
<dbReference type="OrthoDB" id="9780707at2"/>
<dbReference type="Proteomes" id="UP000078383">
    <property type="component" value="Unassembled WGS sequence"/>
</dbReference>
<dbReference type="RefSeq" id="WP_055170827.1">
    <property type="nucleotide sequence ID" value="NZ_CZBX01000002.1"/>
</dbReference>
<reference evidence="8 9" key="1">
    <citation type="submission" date="2015-09" db="EMBL/GenBank/DDBJ databases">
        <authorList>
            <consortium name="Pathogen Informatics"/>
        </authorList>
    </citation>
    <scope>NUCLEOTIDE SEQUENCE [LARGE SCALE GENOMIC DNA]</scope>
    <source>
        <strain evidence="8 9">2789STDY5834889</strain>
    </source>
</reference>
<dbReference type="InterPro" id="IPR029063">
    <property type="entry name" value="SAM-dependent_MTases_sf"/>
</dbReference>
<dbReference type="NCBIfam" id="TIGR02469">
    <property type="entry name" value="CbiT"/>
    <property type="match status" value="1"/>
</dbReference>
<proteinExistence type="predicted"/>
<dbReference type="CDD" id="cd11644">
    <property type="entry name" value="Precorrin-6Y-MT"/>
    <property type="match status" value="1"/>
</dbReference>
<dbReference type="GO" id="GO:0008276">
    <property type="term" value="F:protein methyltransferase activity"/>
    <property type="evidence" value="ECO:0007669"/>
    <property type="project" value="InterPro"/>
</dbReference>
<evidence type="ECO:0000256" key="3">
    <source>
        <dbReference type="ARBA" id="ARBA00022603"/>
    </source>
</evidence>
<dbReference type="UniPathway" id="UPA00148"/>
<accession>A0A174ZGA7</accession>
<evidence type="ECO:0000313" key="8">
    <source>
        <dbReference type="EMBL" id="CUQ82170.1"/>
    </source>
</evidence>
<evidence type="ECO:0000259" key="6">
    <source>
        <dbReference type="Pfam" id="PF00590"/>
    </source>
</evidence>
<evidence type="ECO:0000256" key="2">
    <source>
        <dbReference type="ARBA" id="ARBA00022573"/>
    </source>
</evidence>
<dbReference type="Pfam" id="PF02475">
    <property type="entry name" value="TRM5-TYW2_MTfase"/>
    <property type="match status" value="1"/>
</dbReference>
<dbReference type="InterPro" id="IPR012818">
    <property type="entry name" value="CbiE"/>
</dbReference>
<dbReference type="Pfam" id="PF00590">
    <property type="entry name" value="TP_methylase"/>
    <property type="match status" value="1"/>
</dbReference>
<protein>
    <submittedName>
        <fullName evidence="8">Probable cobalt-precorrin-6Y C(15)-methyltransferase [decarboxylating]</fullName>
        <ecNumber evidence="8">2.1.1.-</ecNumber>
    </submittedName>
</protein>
<dbReference type="InterPro" id="IPR035996">
    <property type="entry name" value="4pyrrol_Methylase_sf"/>
</dbReference>
<evidence type="ECO:0000313" key="9">
    <source>
        <dbReference type="Proteomes" id="UP000078383"/>
    </source>
</evidence>
<evidence type="ECO:0000259" key="7">
    <source>
        <dbReference type="Pfam" id="PF02475"/>
    </source>
</evidence>
<dbReference type="AlphaFoldDB" id="A0A174ZGA7"/>
<dbReference type="InterPro" id="IPR050714">
    <property type="entry name" value="Cobalamin_biosynth_MTase"/>
</dbReference>